<dbReference type="PROSITE" id="PS01209">
    <property type="entry name" value="LDLRA_1"/>
    <property type="match status" value="1"/>
</dbReference>
<name>V8PFT1_OPHHA</name>
<organism evidence="3 4">
    <name type="scientific">Ophiophagus hannah</name>
    <name type="common">King cobra</name>
    <name type="synonym">Naja hannah</name>
    <dbReference type="NCBI Taxonomy" id="8665"/>
    <lineage>
        <taxon>Eukaryota</taxon>
        <taxon>Metazoa</taxon>
        <taxon>Chordata</taxon>
        <taxon>Craniata</taxon>
        <taxon>Vertebrata</taxon>
        <taxon>Euteleostomi</taxon>
        <taxon>Lepidosauria</taxon>
        <taxon>Squamata</taxon>
        <taxon>Bifurcata</taxon>
        <taxon>Unidentata</taxon>
        <taxon>Episquamata</taxon>
        <taxon>Toxicofera</taxon>
        <taxon>Serpentes</taxon>
        <taxon>Colubroidea</taxon>
        <taxon>Elapidae</taxon>
        <taxon>Elapinae</taxon>
        <taxon>Ophiophagus</taxon>
    </lineage>
</organism>
<protein>
    <submittedName>
        <fullName evidence="3">Low-density lipoprotein receptor class A domain-containing protein 3</fullName>
    </submittedName>
</protein>
<evidence type="ECO:0000256" key="1">
    <source>
        <dbReference type="ARBA" id="ARBA00023157"/>
    </source>
</evidence>
<proteinExistence type="predicted"/>
<gene>
    <name evidence="3" type="primary">LDLRAD3</name>
    <name evidence="3" type="ORF">L345_00747</name>
</gene>
<feature type="non-terminal residue" evidence="3">
    <location>
        <position position="1"/>
    </location>
</feature>
<dbReference type="OrthoDB" id="9988974at2759"/>
<dbReference type="InterPro" id="IPR023415">
    <property type="entry name" value="LDLR_class-A_CS"/>
</dbReference>
<dbReference type="EMBL" id="AZIM01000095">
    <property type="protein sequence ID" value="ETE73419.1"/>
    <property type="molecule type" value="Genomic_DNA"/>
</dbReference>
<reference evidence="3 4" key="1">
    <citation type="journal article" date="2013" name="Proc. Natl. Acad. Sci. U.S.A.">
        <title>The king cobra genome reveals dynamic gene evolution and adaptation in the snake venom system.</title>
        <authorList>
            <person name="Vonk F.J."/>
            <person name="Casewell N.R."/>
            <person name="Henkel C.V."/>
            <person name="Heimberg A.M."/>
            <person name="Jansen H.J."/>
            <person name="McCleary R.J."/>
            <person name="Kerkkamp H.M."/>
            <person name="Vos R.A."/>
            <person name="Guerreiro I."/>
            <person name="Calvete J.J."/>
            <person name="Wuster W."/>
            <person name="Woods A.E."/>
            <person name="Logan J.M."/>
            <person name="Harrison R.A."/>
            <person name="Castoe T.A."/>
            <person name="de Koning A.P."/>
            <person name="Pollock D.D."/>
            <person name="Yandell M."/>
            <person name="Calderon D."/>
            <person name="Renjifo C."/>
            <person name="Currier R.B."/>
            <person name="Salgado D."/>
            <person name="Pla D."/>
            <person name="Sanz L."/>
            <person name="Hyder A.S."/>
            <person name="Ribeiro J.M."/>
            <person name="Arntzen J.W."/>
            <person name="van den Thillart G.E."/>
            <person name="Boetzer M."/>
            <person name="Pirovano W."/>
            <person name="Dirks R.P."/>
            <person name="Spaink H.P."/>
            <person name="Duboule D."/>
            <person name="McGlinn E."/>
            <person name="Kini R.M."/>
            <person name="Richardson M.K."/>
        </authorList>
    </citation>
    <scope>NUCLEOTIDE SEQUENCE</scope>
    <source>
        <tissue evidence="3">Blood</tissue>
    </source>
</reference>
<dbReference type="Proteomes" id="UP000018936">
    <property type="component" value="Unassembled WGS sequence"/>
</dbReference>
<keyword evidence="3" id="KW-0449">Lipoprotein</keyword>
<dbReference type="InterPro" id="IPR002172">
    <property type="entry name" value="LDrepeatLR_classA_rpt"/>
</dbReference>
<accession>V8PFT1</accession>
<sequence>KAKSKCGSTFFPCSSGIHCIIGRFRCNGFEDCPDGSDEENCRMACALIKALCVTTKITARTTAMKKAVETL</sequence>
<feature type="non-terminal residue" evidence="3">
    <location>
        <position position="71"/>
    </location>
</feature>
<evidence type="ECO:0000313" key="4">
    <source>
        <dbReference type="Proteomes" id="UP000018936"/>
    </source>
</evidence>
<dbReference type="Pfam" id="PF00057">
    <property type="entry name" value="Ldl_recept_a"/>
    <property type="match status" value="1"/>
</dbReference>
<keyword evidence="3" id="KW-0675">Receptor</keyword>
<dbReference type="Gene3D" id="4.10.400.10">
    <property type="entry name" value="Low-density Lipoprotein Receptor"/>
    <property type="match status" value="1"/>
</dbReference>
<dbReference type="SMART" id="SM00192">
    <property type="entry name" value="LDLa"/>
    <property type="match status" value="1"/>
</dbReference>
<dbReference type="CDD" id="cd00112">
    <property type="entry name" value="LDLa"/>
    <property type="match status" value="1"/>
</dbReference>
<evidence type="ECO:0000256" key="2">
    <source>
        <dbReference type="PROSITE-ProRule" id="PRU00124"/>
    </source>
</evidence>
<feature type="disulfide bond" evidence="2">
    <location>
        <begin position="26"/>
        <end position="41"/>
    </location>
</feature>
<dbReference type="AlphaFoldDB" id="V8PFT1"/>
<keyword evidence="1 2" id="KW-1015">Disulfide bond</keyword>
<keyword evidence="4" id="KW-1185">Reference proteome</keyword>
<dbReference type="InterPro" id="IPR036055">
    <property type="entry name" value="LDL_receptor-like_sf"/>
</dbReference>
<comment type="caution">
    <text evidence="3">The sequence shown here is derived from an EMBL/GenBank/DDBJ whole genome shotgun (WGS) entry which is preliminary data.</text>
</comment>
<evidence type="ECO:0000313" key="3">
    <source>
        <dbReference type="EMBL" id="ETE73419.1"/>
    </source>
</evidence>
<comment type="caution">
    <text evidence="2">Lacks conserved residue(s) required for the propagation of feature annotation.</text>
</comment>
<dbReference type="PROSITE" id="PS50068">
    <property type="entry name" value="LDLRA_2"/>
    <property type="match status" value="1"/>
</dbReference>
<dbReference type="SUPFAM" id="SSF57424">
    <property type="entry name" value="LDL receptor-like module"/>
    <property type="match status" value="1"/>
</dbReference>